<dbReference type="InterPro" id="IPR021224">
    <property type="entry name" value="DUF2690"/>
</dbReference>
<sequence length="187" mass="18678">GPAGQQPGPPRPGGGPPAQGGGRQRRKLTMFLAGVVGALVVIAAAFFFTDLGGGDDDKQAKQPTPTPTTNDADLPVGVECSGDDCTGEDPESMGCSGEYAKTTDEVTVGTTLVEVRYSKTCGAAWARIKQAAVGDEVAISVDGAGKGAEQSATVKDGDVYTPMVAVPKASAAKACATLALGTEGCTS</sequence>
<keyword evidence="2" id="KW-0812">Transmembrane</keyword>
<dbReference type="Pfam" id="PF10901">
    <property type="entry name" value="DUF2690"/>
    <property type="match status" value="1"/>
</dbReference>
<proteinExistence type="predicted"/>
<name>A0A372MAV1_9ACTN</name>
<dbReference type="Proteomes" id="UP000263094">
    <property type="component" value="Unassembled WGS sequence"/>
</dbReference>
<feature type="transmembrane region" description="Helical" evidence="2">
    <location>
        <begin position="28"/>
        <end position="48"/>
    </location>
</feature>
<dbReference type="OrthoDB" id="4334712at2"/>
<feature type="region of interest" description="Disordered" evidence="1">
    <location>
        <begin position="53"/>
        <end position="74"/>
    </location>
</feature>
<keyword evidence="2" id="KW-0472">Membrane</keyword>
<dbReference type="RefSeq" id="WP_128554992.1">
    <property type="nucleotide sequence ID" value="NZ_QUAK01000028.1"/>
</dbReference>
<evidence type="ECO:0000313" key="3">
    <source>
        <dbReference type="EMBL" id="RFU87513.1"/>
    </source>
</evidence>
<evidence type="ECO:0000313" key="4">
    <source>
        <dbReference type="Proteomes" id="UP000263094"/>
    </source>
</evidence>
<feature type="region of interest" description="Disordered" evidence="1">
    <location>
        <begin position="1"/>
        <end position="23"/>
    </location>
</feature>
<dbReference type="AlphaFoldDB" id="A0A372MAV1"/>
<gene>
    <name evidence="3" type="ORF">DY218_06745</name>
</gene>
<reference evidence="3 4" key="1">
    <citation type="submission" date="2018-08" db="EMBL/GenBank/DDBJ databases">
        <title>Isolation, diversity and antifungal activity of Actinobacteria from wheat.</title>
        <authorList>
            <person name="Han C."/>
        </authorList>
    </citation>
    <scope>NUCLEOTIDE SEQUENCE [LARGE SCALE GENOMIC DNA]</scope>
    <source>
        <strain evidence="3 4">NEAU-YY421</strain>
    </source>
</reference>
<accession>A0A372MAV1</accession>
<feature type="non-terminal residue" evidence="3">
    <location>
        <position position="1"/>
    </location>
</feature>
<evidence type="ECO:0000256" key="1">
    <source>
        <dbReference type="SAM" id="MobiDB-lite"/>
    </source>
</evidence>
<dbReference type="EMBL" id="QUAK01000028">
    <property type="protein sequence ID" value="RFU87513.1"/>
    <property type="molecule type" value="Genomic_DNA"/>
</dbReference>
<protein>
    <submittedName>
        <fullName evidence="3">DUF2690 domain-containing protein</fullName>
    </submittedName>
</protein>
<keyword evidence="2" id="KW-1133">Transmembrane helix</keyword>
<keyword evidence="4" id="KW-1185">Reference proteome</keyword>
<organism evidence="3 4">
    <name type="scientific">Streptomyces triticagri</name>
    <dbReference type="NCBI Taxonomy" id="2293568"/>
    <lineage>
        <taxon>Bacteria</taxon>
        <taxon>Bacillati</taxon>
        <taxon>Actinomycetota</taxon>
        <taxon>Actinomycetes</taxon>
        <taxon>Kitasatosporales</taxon>
        <taxon>Streptomycetaceae</taxon>
        <taxon>Streptomyces</taxon>
    </lineage>
</organism>
<comment type="caution">
    <text evidence="3">The sequence shown here is derived from an EMBL/GenBank/DDBJ whole genome shotgun (WGS) entry which is preliminary data.</text>
</comment>
<evidence type="ECO:0000256" key="2">
    <source>
        <dbReference type="SAM" id="Phobius"/>
    </source>
</evidence>